<organism evidence="1 2">
    <name type="scientific">Yinghuangia aomiensis</name>
    <dbReference type="NCBI Taxonomy" id="676205"/>
    <lineage>
        <taxon>Bacteria</taxon>
        <taxon>Bacillati</taxon>
        <taxon>Actinomycetota</taxon>
        <taxon>Actinomycetes</taxon>
        <taxon>Kitasatosporales</taxon>
        <taxon>Streptomycetaceae</taxon>
        <taxon>Yinghuangia</taxon>
    </lineage>
</organism>
<reference evidence="2" key="1">
    <citation type="journal article" date="2019" name="Int. J. Syst. Evol. Microbiol.">
        <title>The Global Catalogue of Microorganisms (GCM) 10K type strain sequencing project: providing services to taxonomists for standard genome sequencing and annotation.</title>
        <authorList>
            <consortium name="The Broad Institute Genomics Platform"/>
            <consortium name="The Broad Institute Genome Sequencing Center for Infectious Disease"/>
            <person name="Wu L."/>
            <person name="Ma J."/>
        </authorList>
    </citation>
    <scope>NUCLEOTIDE SEQUENCE [LARGE SCALE GENOMIC DNA]</scope>
    <source>
        <strain evidence="2">JCM 17986</strain>
    </source>
</reference>
<evidence type="ECO:0000313" key="2">
    <source>
        <dbReference type="Proteomes" id="UP001500466"/>
    </source>
</evidence>
<comment type="caution">
    <text evidence="1">The sequence shown here is derived from an EMBL/GenBank/DDBJ whole genome shotgun (WGS) entry which is preliminary data.</text>
</comment>
<dbReference type="Gene3D" id="3.50.30.50">
    <property type="entry name" value="Putative cyclase"/>
    <property type="match status" value="1"/>
</dbReference>
<gene>
    <name evidence="1" type="ORF">GCM10023205_67100</name>
</gene>
<keyword evidence="2" id="KW-1185">Reference proteome</keyword>
<sequence>MAYIDGYRLAESRVLDLAQPLRRGMPQPANHPPFRLVLDRRHGDYVRPDGSSDASEIVITGGHVGTHVDALGHVAQDGVLHGGIAAADAQGGQGLSAHGIEAFRPYVGRAVVLDVPRLYGVDVLPPGYEITAHDLSRAEALAGSDVRPGQAVLIATGWSRVWDQYDVFTGMRDGVPGPGPDAAHWLASRGVRIVGGETLVFERIAPGLGPAPLPVHRILLVEAGIHIVETMRLDELLDAGVGECLLMLAPLPIVGATGAPVRPLALIPE</sequence>
<protein>
    <submittedName>
        <fullName evidence="1">Cyclase family protein</fullName>
    </submittedName>
</protein>
<dbReference type="InterPro" id="IPR037175">
    <property type="entry name" value="KFase_sf"/>
</dbReference>
<dbReference type="EMBL" id="BAABHS010000032">
    <property type="protein sequence ID" value="GAA4986975.1"/>
    <property type="molecule type" value="Genomic_DNA"/>
</dbReference>
<dbReference type="PANTHER" id="PTHR31118">
    <property type="entry name" value="CYCLASE-LIKE PROTEIN 2"/>
    <property type="match status" value="1"/>
</dbReference>
<dbReference type="Pfam" id="PF04199">
    <property type="entry name" value="Cyclase"/>
    <property type="match status" value="1"/>
</dbReference>
<dbReference type="Proteomes" id="UP001500466">
    <property type="component" value="Unassembled WGS sequence"/>
</dbReference>
<dbReference type="InterPro" id="IPR007325">
    <property type="entry name" value="KFase/CYL"/>
</dbReference>
<evidence type="ECO:0000313" key="1">
    <source>
        <dbReference type="EMBL" id="GAA4986975.1"/>
    </source>
</evidence>
<dbReference type="SUPFAM" id="SSF102198">
    <property type="entry name" value="Putative cyclase"/>
    <property type="match status" value="1"/>
</dbReference>
<name>A0ABP9I4C3_9ACTN</name>
<dbReference type="PANTHER" id="PTHR31118:SF12">
    <property type="entry name" value="CYCLASE-LIKE PROTEIN 2"/>
    <property type="match status" value="1"/>
</dbReference>
<accession>A0ABP9I4C3</accession>
<dbReference type="RefSeq" id="WP_345679549.1">
    <property type="nucleotide sequence ID" value="NZ_BAABHS010000032.1"/>
</dbReference>
<proteinExistence type="predicted"/>